<comment type="caution">
    <text evidence="2">The sequence shown here is derived from an EMBL/GenBank/DDBJ whole genome shotgun (WGS) entry which is preliminary data.</text>
</comment>
<sequence length="131" mass="14495">MFGRCISYCERLGKAENPSRDLRPCECDTNRHSMCRVCCKDTSDIHGKCQIMDGTLADGSACLLGHCFKGVCGKYGASSDEIIFLKTLSLNDETQMKSNTQASTTTMMAVWALIAFVHGLVLLIFWEIKVT</sequence>
<gene>
    <name evidence="2" type="ORF">ElyMa_003272300</name>
</gene>
<proteinExistence type="predicted"/>
<evidence type="ECO:0000313" key="2">
    <source>
        <dbReference type="EMBL" id="GFS18813.1"/>
    </source>
</evidence>
<reference evidence="2 3" key="1">
    <citation type="journal article" date="2021" name="Elife">
        <title>Chloroplast acquisition without the gene transfer in kleptoplastic sea slugs, Plakobranchus ocellatus.</title>
        <authorList>
            <person name="Maeda T."/>
            <person name="Takahashi S."/>
            <person name="Yoshida T."/>
            <person name="Shimamura S."/>
            <person name="Takaki Y."/>
            <person name="Nagai Y."/>
            <person name="Toyoda A."/>
            <person name="Suzuki Y."/>
            <person name="Arimoto A."/>
            <person name="Ishii H."/>
            <person name="Satoh N."/>
            <person name="Nishiyama T."/>
            <person name="Hasebe M."/>
            <person name="Maruyama T."/>
            <person name="Minagawa J."/>
            <person name="Obokata J."/>
            <person name="Shigenobu S."/>
        </authorList>
    </citation>
    <scope>NUCLEOTIDE SEQUENCE [LARGE SCALE GENOMIC DNA]</scope>
</reference>
<dbReference type="Proteomes" id="UP000762676">
    <property type="component" value="Unassembled WGS sequence"/>
</dbReference>
<keyword evidence="1" id="KW-0812">Transmembrane</keyword>
<protein>
    <submittedName>
        <fullName evidence="2">Uncharacterized protein</fullName>
    </submittedName>
</protein>
<organism evidence="2 3">
    <name type="scientific">Elysia marginata</name>
    <dbReference type="NCBI Taxonomy" id="1093978"/>
    <lineage>
        <taxon>Eukaryota</taxon>
        <taxon>Metazoa</taxon>
        <taxon>Spiralia</taxon>
        <taxon>Lophotrochozoa</taxon>
        <taxon>Mollusca</taxon>
        <taxon>Gastropoda</taxon>
        <taxon>Heterobranchia</taxon>
        <taxon>Euthyneura</taxon>
        <taxon>Panpulmonata</taxon>
        <taxon>Sacoglossa</taxon>
        <taxon>Placobranchoidea</taxon>
        <taxon>Plakobranchidae</taxon>
        <taxon>Elysia</taxon>
    </lineage>
</organism>
<feature type="transmembrane region" description="Helical" evidence="1">
    <location>
        <begin position="106"/>
        <end position="126"/>
    </location>
</feature>
<keyword evidence="1" id="KW-0472">Membrane</keyword>
<dbReference type="AlphaFoldDB" id="A0AAV4J7N8"/>
<keyword evidence="1" id="KW-1133">Transmembrane helix</keyword>
<dbReference type="EMBL" id="BMAT01006737">
    <property type="protein sequence ID" value="GFS18813.1"/>
    <property type="molecule type" value="Genomic_DNA"/>
</dbReference>
<keyword evidence="3" id="KW-1185">Reference proteome</keyword>
<accession>A0AAV4J7N8</accession>
<name>A0AAV4J7N8_9GAST</name>
<evidence type="ECO:0000313" key="3">
    <source>
        <dbReference type="Proteomes" id="UP000762676"/>
    </source>
</evidence>
<evidence type="ECO:0000256" key="1">
    <source>
        <dbReference type="SAM" id="Phobius"/>
    </source>
</evidence>